<dbReference type="EC" id="2.7.7.7" evidence="2"/>
<dbReference type="PANTHER" id="PTHR11669">
    <property type="entry name" value="REPLICATION FACTOR C / DNA POLYMERASE III GAMMA-TAU SUBUNIT"/>
    <property type="match status" value="1"/>
</dbReference>
<protein>
    <submittedName>
        <fullName evidence="2">DNA polymerase III delta prime subunit</fullName>
        <ecNumber evidence="2">2.7.7.7</ecNumber>
    </submittedName>
</protein>
<gene>
    <name evidence="2" type="ORF">Rumeso_00481</name>
</gene>
<dbReference type="EMBL" id="AOSK01000021">
    <property type="protein sequence ID" value="EYD77754.1"/>
    <property type="molecule type" value="Genomic_DNA"/>
</dbReference>
<keyword evidence="3" id="KW-1185">Reference proteome</keyword>
<keyword evidence="2" id="KW-0548">Nucleotidyltransferase</keyword>
<accession>A0A017HVH0</accession>
<dbReference type="GO" id="GO:0003887">
    <property type="term" value="F:DNA-directed DNA polymerase activity"/>
    <property type="evidence" value="ECO:0007669"/>
    <property type="project" value="UniProtKB-EC"/>
</dbReference>
<dbReference type="PATRIC" id="fig|442562.3.peg.480"/>
<dbReference type="SUPFAM" id="SSF52540">
    <property type="entry name" value="P-loop containing nucleoside triphosphate hydrolases"/>
    <property type="match status" value="1"/>
</dbReference>
<dbReference type="PANTHER" id="PTHR11669:SF8">
    <property type="entry name" value="DNA POLYMERASE III SUBUNIT DELTA"/>
    <property type="match status" value="1"/>
</dbReference>
<evidence type="ECO:0000256" key="1">
    <source>
        <dbReference type="SAM" id="MobiDB-lite"/>
    </source>
</evidence>
<dbReference type="RefSeq" id="WP_037281154.1">
    <property type="nucleotide sequence ID" value="NZ_KK088582.1"/>
</dbReference>
<feature type="compositionally biased region" description="Low complexity" evidence="1">
    <location>
        <begin position="1"/>
        <end position="10"/>
    </location>
</feature>
<dbReference type="NCBIfam" id="NF005677">
    <property type="entry name" value="PRK07471.1"/>
    <property type="match status" value="1"/>
</dbReference>
<dbReference type="OrthoDB" id="9811073at2"/>
<name>A0A017HVH0_9RHOB</name>
<dbReference type="HOGENOM" id="CLU_006229_4_4_5"/>
<dbReference type="STRING" id="442562.Rumeso_00481"/>
<dbReference type="GO" id="GO:0006261">
    <property type="term" value="P:DNA-templated DNA replication"/>
    <property type="evidence" value="ECO:0007669"/>
    <property type="project" value="TreeGrafter"/>
</dbReference>
<reference evidence="2 3" key="1">
    <citation type="submission" date="2013-02" db="EMBL/GenBank/DDBJ databases">
        <authorList>
            <person name="Fiebig A."/>
            <person name="Goeker M."/>
            <person name="Klenk H.-P.P."/>
        </authorList>
    </citation>
    <scope>NUCLEOTIDE SEQUENCE [LARGE SCALE GENOMIC DNA]</scope>
    <source>
        <strain evidence="2 3">DSM 19309</strain>
    </source>
</reference>
<evidence type="ECO:0000313" key="3">
    <source>
        <dbReference type="Proteomes" id="UP000019666"/>
    </source>
</evidence>
<evidence type="ECO:0000313" key="2">
    <source>
        <dbReference type="EMBL" id="EYD77754.1"/>
    </source>
</evidence>
<dbReference type="InterPro" id="IPR050238">
    <property type="entry name" value="DNA_Rep/Repair_Clamp_Loader"/>
</dbReference>
<sequence length="368" mass="39021">MARAAASADDPAPEPDRREGAPHPREATALFGHDEAEAEILAAIASGKLHSGWLLTGPEGIGKATLAYRMASTLLAGDPAPDHLGLPSDHPDARLIRAGAHPRLFVLRRGLDDRGNLRSVITVEEARALRSFFGLSAADGGRRVVIVDSADELNPNAANAILKLLEEPPARATLLLVSHQPARLLPTIRSRCRTLRLHPLAPQDLAYALDSIDLTTDAPAALAELARGSVGDAVRLVAEGGLDLYADLVTLLATLPRLDRPRAIRLAESCAGPKASDRFELALDLLDLLLSRLARAGLQGPPPEAASGEFQLLARLSPHDRAARAWAERQATSSARARQGKAVNLDPAALLLDMLLQIEQTARTAAAA</sequence>
<dbReference type="InterPro" id="IPR027417">
    <property type="entry name" value="P-loop_NTPase"/>
</dbReference>
<dbReference type="AlphaFoldDB" id="A0A017HVH0"/>
<feature type="region of interest" description="Disordered" evidence="1">
    <location>
        <begin position="1"/>
        <end position="24"/>
    </location>
</feature>
<organism evidence="2 3">
    <name type="scientific">Rubellimicrobium mesophilum DSM 19309</name>
    <dbReference type="NCBI Taxonomy" id="442562"/>
    <lineage>
        <taxon>Bacteria</taxon>
        <taxon>Pseudomonadati</taxon>
        <taxon>Pseudomonadota</taxon>
        <taxon>Alphaproteobacteria</taxon>
        <taxon>Rhodobacterales</taxon>
        <taxon>Roseobacteraceae</taxon>
        <taxon>Rubellimicrobium</taxon>
    </lineage>
</organism>
<dbReference type="Gene3D" id="3.40.50.300">
    <property type="entry name" value="P-loop containing nucleotide triphosphate hydrolases"/>
    <property type="match status" value="1"/>
</dbReference>
<comment type="caution">
    <text evidence="2">The sequence shown here is derived from an EMBL/GenBank/DDBJ whole genome shotgun (WGS) entry which is preliminary data.</text>
</comment>
<dbReference type="Pfam" id="PF13177">
    <property type="entry name" value="DNA_pol3_delta2"/>
    <property type="match status" value="1"/>
</dbReference>
<dbReference type="Proteomes" id="UP000019666">
    <property type="component" value="Unassembled WGS sequence"/>
</dbReference>
<proteinExistence type="predicted"/>
<keyword evidence="2" id="KW-0808">Transferase</keyword>
<feature type="compositionally biased region" description="Basic and acidic residues" evidence="1">
    <location>
        <begin position="14"/>
        <end position="24"/>
    </location>
</feature>
<dbReference type="GO" id="GO:0009360">
    <property type="term" value="C:DNA polymerase III complex"/>
    <property type="evidence" value="ECO:0007669"/>
    <property type="project" value="TreeGrafter"/>
</dbReference>